<comment type="catalytic activity">
    <reaction evidence="13">
        <text>L-threonyl-[protein] + ATP = O-phospho-L-threonyl-[protein] + ADP + H(+)</text>
        <dbReference type="Rhea" id="RHEA:46608"/>
        <dbReference type="Rhea" id="RHEA-COMP:11060"/>
        <dbReference type="Rhea" id="RHEA-COMP:11605"/>
        <dbReference type="ChEBI" id="CHEBI:15378"/>
        <dbReference type="ChEBI" id="CHEBI:30013"/>
        <dbReference type="ChEBI" id="CHEBI:30616"/>
        <dbReference type="ChEBI" id="CHEBI:61977"/>
        <dbReference type="ChEBI" id="CHEBI:456216"/>
        <dbReference type="EC" id="2.7.11.1"/>
    </reaction>
</comment>
<evidence type="ECO:0000256" key="9">
    <source>
        <dbReference type="ARBA" id="ARBA00022777"/>
    </source>
</evidence>
<feature type="region of interest" description="Disordered" evidence="17">
    <location>
        <begin position="471"/>
        <end position="490"/>
    </location>
</feature>
<sequence length="490" mass="56290">MAIPDASIHDYEFHEKLGAGTYATVYRATKSITGEVCAIKCIERSKLSCQAAEDNIITEIKLLKTLKHKHIVEMKDFLWDKKQIYIITEYCNGGDLSSYIKRRHSLPESICKTFLRQLALAMQYMRAHEVSHFDLKPQNLLLCREPGKYVLKIGDFGFAQHLKLGQENTMIKGSLLYMAPEILLRESYDCTADLWSIGVIFYECLFGRAPYRSATVQELLEKVRSKQKIEFPVHTKISNECEHLLRQLLRHNPKQRITFEDFFNHEFIDLKHLPSEVNLTKAIEIFTQAVTEDKEGNYSEAYELYCDGLKYFTPIVNEEGNATKKRAMRNQANAYVKRAEEIRNFLKNPPQHKPQSVENLQDSISASASQANQFKRLTSVDNVLEPGIRFQTLYNNCKSSPAICHALDIGRQAELYAHEKNFTTALDSFQSALGSLVPLLQKEPKGPRRDMLHSQIQEWMSEAENIKSFLENKDSEPTNSDTDHHACILQ</sequence>
<dbReference type="Gene3D" id="1.10.510.10">
    <property type="entry name" value="Transferase(Phosphotransferase) domain 1"/>
    <property type="match status" value="1"/>
</dbReference>
<dbReference type="GO" id="GO:0034727">
    <property type="term" value="P:piecemeal microautophagy of the nucleus"/>
    <property type="evidence" value="ECO:0007669"/>
    <property type="project" value="TreeGrafter"/>
</dbReference>
<dbReference type="GO" id="GO:0061709">
    <property type="term" value="P:reticulophagy"/>
    <property type="evidence" value="ECO:0007669"/>
    <property type="project" value="TreeGrafter"/>
</dbReference>
<dbReference type="OMA" id="RFFTHPF"/>
<keyword evidence="7" id="KW-0677">Repeat</keyword>
<dbReference type="PANTHER" id="PTHR24348">
    <property type="entry name" value="SERINE/THREONINE-PROTEIN KINASE UNC-51-RELATED"/>
    <property type="match status" value="1"/>
</dbReference>
<evidence type="ECO:0000256" key="12">
    <source>
        <dbReference type="ARBA" id="ARBA00032242"/>
    </source>
</evidence>
<accession>A0A336MJ08</accession>
<dbReference type="Gene3D" id="3.30.200.20">
    <property type="entry name" value="Phosphorylase Kinase, domain 1"/>
    <property type="match status" value="1"/>
</dbReference>
<evidence type="ECO:0000256" key="13">
    <source>
        <dbReference type="ARBA" id="ARBA00047899"/>
    </source>
</evidence>
<dbReference type="PROSITE" id="PS00107">
    <property type="entry name" value="PROTEIN_KINASE_ATP"/>
    <property type="match status" value="1"/>
</dbReference>
<dbReference type="FunFam" id="3.30.200.20:FF:000042">
    <property type="entry name" value="Aurora kinase A"/>
    <property type="match status" value="1"/>
</dbReference>
<reference evidence="19" key="1">
    <citation type="submission" date="2018-07" db="EMBL/GenBank/DDBJ databases">
        <authorList>
            <person name="Quirk P.G."/>
            <person name="Krulwich T.A."/>
        </authorList>
    </citation>
    <scope>NUCLEOTIDE SEQUENCE</scope>
</reference>
<dbReference type="AlphaFoldDB" id="A0A336MJ08"/>
<dbReference type="InterPro" id="IPR011009">
    <property type="entry name" value="Kinase-like_dom_sf"/>
</dbReference>
<dbReference type="Gene3D" id="1.20.58.80">
    <property type="entry name" value="Phosphotransferase system, lactose/cellobiose-type IIA subunit"/>
    <property type="match status" value="2"/>
</dbReference>
<evidence type="ECO:0000256" key="15">
    <source>
        <dbReference type="PROSITE-ProRule" id="PRU10141"/>
    </source>
</evidence>
<dbReference type="GO" id="GO:0042594">
    <property type="term" value="P:response to starvation"/>
    <property type="evidence" value="ECO:0007669"/>
    <property type="project" value="TreeGrafter"/>
</dbReference>
<dbReference type="GO" id="GO:0034045">
    <property type="term" value="C:phagophore assembly site membrane"/>
    <property type="evidence" value="ECO:0007669"/>
    <property type="project" value="TreeGrafter"/>
</dbReference>
<protein>
    <recommendedName>
        <fullName evidence="3">Serine/threonine-protein kinase ULK3</fullName>
        <ecNumber evidence="2">2.7.11.1</ecNumber>
    </recommendedName>
    <alternativeName>
        <fullName evidence="12">Unc-51-like kinase 3</fullName>
    </alternativeName>
</protein>
<dbReference type="SUPFAM" id="SSF116846">
    <property type="entry name" value="MIT domain"/>
    <property type="match status" value="2"/>
</dbReference>
<dbReference type="SMART" id="SM00745">
    <property type="entry name" value="MIT"/>
    <property type="match status" value="1"/>
</dbReference>
<dbReference type="PROSITE" id="PS00108">
    <property type="entry name" value="PROTEIN_KINASE_ST"/>
    <property type="match status" value="1"/>
</dbReference>
<evidence type="ECO:0000256" key="2">
    <source>
        <dbReference type="ARBA" id="ARBA00012513"/>
    </source>
</evidence>
<keyword evidence="8 15" id="KW-0547">Nucleotide-binding</keyword>
<dbReference type="InterPro" id="IPR007330">
    <property type="entry name" value="MIT_dom"/>
</dbReference>
<dbReference type="InterPro" id="IPR008271">
    <property type="entry name" value="Ser/Thr_kinase_AS"/>
</dbReference>
<evidence type="ECO:0000259" key="18">
    <source>
        <dbReference type="PROSITE" id="PS50011"/>
    </source>
</evidence>
<comment type="subcellular location">
    <subcellularLocation>
        <location evidence="1">Cytoplasm</location>
    </subcellularLocation>
</comment>
<keyword evidence="6" id="KW-0808">Transferase</keyword>
<keyword evidence="11" id="KW-0072">Autophagy</keyword>
<gene>
    <name evidence="19" type="primary">CSON013045</name>
</gene>
<name>A0A336MJ08_CULSO</name>
<dbReference type="Pfam" id="PF00069">
    <property type="entry name" value="Pkinase"/>
    <property type="match status" value="1"/>
</dbReference>
<evidence type="ECO:0000256" key="16">
    <source>
        <dbReference type="RuleBase" id="RU000304"/>
    </source>
</evidence>
<dbReference type="InterPro" id="IPR036181">
    <property type="entry name" value="MIT_dom_sf"/>
</dbReference>
<evidence type="ECO:0000256" key="5">
    <source>
        <dbReference type="ARBA" id="ARBA00022527"/>
    </source>
</evidence>
<dbReference type="Pfam" id="PF04212">
    <property type="entry name" value="MIT"/>
    <property type="match status" value="2"/>
</dbReference>
<dbReference type="SMART" id="SM00220">
    <property type="entry name" value="S_TKc"/>
    <property type="match status" value="1"/>
</dbReference>
<evidence type="ECO:0000256" key="17">
    <source>
        <dbReference type="SAM" id="MobiDB-lite"/>
    </source>
</evidence>
<evidence type="ECO:0000256" key="14">
    <source>
        <dbReference type="ARBA" id="ARBA00048679"/>
    </source>
</evidence>
<dbReference type="EC" id="2.7.11.1" evidence="2"/>
<evidence type="ECO:0000256" key="4">
    <source>
        <dbReference type="ARBA" id="ARBA00022490"/>
    </source>
</evidence>
<evidence type="ECO:0000256" key="10">
    <source>
        <dbReference type="ARBA" id="ARBA00022840"/>
    </source>
</evidence>
<evidence type="ECO:0000256" key="6">
    <source>
        <dbReference type="ARBA" id="ARBA00022679"/>
    </source>
</evidence>
<dbReference type="SUPFAM" id="SSF56112">
    <property type="entry name" value="Protein kinase-like (PK-like)"/>
    <property type="match status" value="1"/>
</dbReference>
<dbReference type="GO" id="GO:0010506">
    <property type="term" value="P:regulation of autophagy"/>
    <property type="evidence" value="ECO:0007669"/>
    <property type="project" value="InterPro"/>
</dbReference>
<keyword evidence="4" id="KW-0963">Cytoplasm</keyword>
<evidence type="ECO:0000313" key="19">
    <source>
        <dbReference type="EMBL" id="SSX26038.1"/>
    </source>
</evidence>
<dbReference type="FunFam" id="1.10.510.10:FF:000804">
    <property type="entry name" value="Blast:Serine/threonine-protein kinase ULK3"/>
    <property type="match status" value="1"/>
</dbReference>
<proteinExistence type="inferred from homology"/>
<organism evidence="19">
    <name type="scientific">Culicoides sonorensis</name>
    <name type="common">Biting midge</name>
    <dbReference type="NCBI Taxonomy" id="179676"/>
    <lineage>
        <taxon>Eukaryota</taxon>
        <taxon>Metazoa</taxon>
        <taxon>Ecdysozoa</taxon>
        <taxon>Arthropoda</taxon>
        <taxon>Hexapoda</taxon>
        <taxon>Insecta</taxon>
        <taxon>Pterygota</taxon>
        <taxon>Neoptera</taxon>
        <taxon>Endopterygota</taxon>
        <taxon>Diptera</taxon>
        <taxon>Nematocera</taxon>
        <taxon>Chironomoidea</taxon>
        <taxon>Ceratopogonidae</taxon>
        <taxon>Ceratopogoninae</taxon>
        <taxon>Culicoides</taxon>
        <taxon>Monoculicoides</taxon>
    </lineage>
</organism>
<dbReference type="GO" id="GO:0005524">
    <property type="term" value="F:ATP binding"/>
    <property type="evidence" value="ECO:0007669"/>
    <property type="project" value="UniProtKB-UniRule"/>
</dbReference>
<dbReference type="GO" id="GO:0004674">
    <property type="term" value="F:protein serine/threonine kinase activity"/>
    <property type="evidence" value="ECO:0007669"/>
    <property type="project" value="UniProtKB-KW"/>
</dbReference>
<evidence type="ECO:0000256" key="3">
    <source>
        <dbReference type="ARBA" id="ARBA00021644"/>
    </source>
</evidence>
<dbReference type="GO" id="GO:0000045">
    <property type="term" value="P:autophagosome assembly"/>
    <property type="evidence" value="ECO:0007669"/>
    <property type="project" value="TreeGrafter"/>
</dbReference>
<keyword evidence="10 15" id="KW-0067">ATP-binding</keyword>
<dbReference type="EMBL" id="UFQT01000642">
    <property type="protein sequence ID" value="SSX26038.1"/>
    <property type="molecule type" value="Genomic_DNA"/>
</dbReference>
<dbReference type="InterPro" id="IPR000719">
    <property type="entry name" value="Prot_kinase_dom"/>
</dbReference>
<dbReference type="GO" id="GO:0005829">
    <property type="term" value="C:cytosol"/>
    <property type="evidence" value="ECO:0007669"/>
    <property type="project" value="TreeGrafter"/>
</dbReference>
<keyword evidence="9" id="KW-0418">Kinase</keyword>
<comment type="similarity">
    <text evidence="16">Belongs to the protein kinase superfamily.</text>
</comment>
<comment type="catalytic activity">
    <reaction evidence="14">
        <text>L-seryl-[protein] + ATP = O-phospho-L-seryl-[protein] + ADP + H(+)</text>
        <dbReference type="Rhea" id="RHEA:17989"/>
        <dbReference type="Rhea" id="RHEA-COMP:9863"/>
        <dbReference type="Rhea" id="RHEA-COMP:11604"/>
        <dbReference type="ChEBI" id="CHEBI:15378"/>
        <dbReference type="ChEBI" id="CHEBI:29999"/>
        <dbReference type="ChEBI" id="CHEBI:30616"/>
        <dbReference type="ChEBI" id="CHEBI:83421"/>
        <dbReference type="ChEBI" id="CHEBI:456216"/>
        <dbReference type="EC" id="2.7.11.1"/>
    </reaction>
</comment>
<dbReference type="GO" id="GO:0000422">
    <property type="term" value="P:autophagy of mitochondrion"/>
    <property type="evidence" value="ECO:0007669"/>
    <property type="project" value="TreeGrafter"/>
</dbReference>
<dbReference type="VEuPathDB" id="VectorBase:CSON013045"/>
<dbReference type="PANTHER" id="PTHR24348:SF65">
    <property type="entry name" value="SERINE_THREONINE-PROTEIN KINASE ULK3"/>
    <property type="match status" value="1"/>
</dbReference>
<evidence type="ECO:0000256" key="11">
    <source>
        <dbReference type="ARBA" id="ARBA00023006"/>
    </source>
</evidence>
<evidence type="ECO:0000256" key="8">
    <source>
        <dbReference type="ARBA" id="ARBA00022741"/>
    </source>
</evidence>
<dbReference type="InterPro" id="IPR017441">
    <property type="entry name" value="Protein_kinase_ATP_BS"/>
</dbReference>
<feature type="binding site" evidence="15">
    <location>
        <position position="40"/>
    </location>
    <ligand>
        <name>ATP</name>
        <dbReference type="ChEBI" id="CHEBI:30616"/>
    </ligand>
</feature>
<evidence type="ECO:0000256" key="7">
    <source>
        <dbReference type="ARBA" id="ARBA00022737"/>
    </source>
</evidence>
<evidence type="ECO:0000256" key="1">
    <source>
        <dbReference type="ARBA" id="ARBA00004496"/>
    </source>
</evidence>
<dbReference type="InterPro" id="IPR045269">
    <property type="entry name" value="Atg1-like"/>
</dbReference>
<dbReference type="PROSITE" id="PS50011">
    <property type="entry name" value="PROTEIN_KINASE_DOM"/>
    <property type="match status" value="1"/>
</dbReference>
<keyword evidence="5 16" id="KW-0723">Serine/threonine-protein kinase</keyword>
<dbReference type="GO" id="GO:0005776">
    <property type="term" value="C:autophagosome"/>
    <property type="evidence" value="ECO:0007669"/>
    <property type="project" value="TreeGrafter"/>
</dbReference>
<feature type="domain" description="Protein kinase" evidence="18">
    <location>
        <begin position="11"/>
        <end position="268"/>
    </location>
</feature>